<gene>
    <name evidence="9" type="ORF">PV328_010089</name>
</gene>
<dbReference type="InterPro" id="IPR029044">
    <property type="entry name" value="Nucleotide-diphossugar_trans"/>
</dbReference>
<evidence type="ECO:0000256" key="4">
    <source>
        <dbReference type="ARBA" id="ARBA00044144"/>
    </source>
</evidence>
<sequence length="661" mass="75560">MSKSKGNMGDVKLGKQEVLQAVVLGSDFTNNLAPMQDFFPTILTPIANAHLFDYLIETLIRYGVQEVFIYCSDHIDAIKNYISSKNTENIITISLIVSDGCRSIGDALRDIDTKGWIRGDFILIRGDAFINANLTNLMAKHRGRRERDKGAAMTLIFRNIGSTNKSILDKDTCLLVANKQSKKMLFYKKLKTNERKIDFELEWFLDHDQVEINSGFIDTHVYICSPSVLPLFSDNFDFQTMEDFIRGVLMNEEILDSRIYWQRLNADDYAMPITSWPAYHILTRDILQRQSYPLTPEMLCPKRSIIYSLRSTYKHRSAVLERGCVLKCDTIVGEKCFLGKNVTVTGSVIGQNCTIGNNVIIENSHILNCVTINDNCVVKDSVIFPNCHLNESANVDTCIVSSDIKLLPMSNYINVIIHNGNDGNIVQNTMTEYNTNDSTEFVYFKKQFDSEDDESYDTDDSRSDRSSITADSPLPDDTDRFLSEVIDSLLRGYQEKLICDNLILEINSSRYAYNVGIRDVTYNVVKGILMLPLTYFKEQNEPITNTGYQKVLKVMISYFDTILQNYIKTENAQEDCLRAFEAVANITEGFLGIAQYLLHLLYEKDILSEEKILQWYNHENNDDNNDNDDDNVLYNKEIRVAVQPFIKWLSEAEEDSSSDDD</sequence>
<dbReference type="PANTHER" id="PTHR45887:SF1">
    <property type="entry name" value="TRANSLATION INITIATION FACTOR EIF-2B SUBUNIT EPSILON"/>
    <property type="match status" value="1"/>
</dbReference>
<evidence type="ECO:0000256" key="7">
    <source>
        <dbReference type="SAM" id="MobiDB-lite"/>
    </source>
</evidence>
<dbReference type="GO" id="GO:0005085">
    <property type="term" value="F:guanyl-nucleotide exchange factor activity"/>
    <property type="evidence" value="ECO:0007669"/>
    <property type="project" value="InterPro"/>
</dbReference>
<dbReference type="InterPro" id="IPR016024">
    <property type="entry name" value="ARM-type_fold"/>
</dbReference>
<dbReference type="InterPro" id="IPR044123">
    <property type="entry name" value="W2_eIF2B_epsilon"/>
</dbReference>
<evidence type="ECO:0000256" key="6">
    <source>
        <dbReference type="ARBA" id="ARBA00046432"/>
    </source>
</evidence>
<organism evidence="9 10">
    <name type="scientific">Microctonus aethiopoides</name>
    <dbReference type="NCBI Taxonomy" id="144406"/>
    <lineage>
        <taxon>Eukaryota</taxon>
        <taxon>Metazoa</taxon>
        <taxon>Ecdysozoa</taxon>
        <taxon>Arthropoda</taxon>
        <taxon>Hexapoda</taxon>
        <taxon>Insecta</taxon>
        <taxon>Pterygota</taxon>
        <taxon>Neoptera</taxon>
        <taxon>Endopterygota</taxon>
        <taxon>Hymenoptera</taxon>
        <taxon>Apocrita</taxon>
        <taxon>Ichneumonoidea</taxon>
        <taxon>Braconidae</taxon>
        <taxon>Euphorinae</taxon>
        <taxon>Microctonus</taxon>
    </lineage>
</organism>
<dbReference type="GO" id="GO:0003743">
    <property type="term" value="F:translation initiation factor activity"/>
    <property type="evidence" value="ECO:0007669"/>
    <property type="project" value="TreeGrafter"/>
</dbReference>
<dbReference type="InterPro" id="IPR056764">
    <property type="entry name" value="LbH_EIF2B3/5"/>
</dbReference>
<evidence type="ECO:0000256" key="2">
    <source>
        <dbReference type="ARBA" id="ARBA00007878"/>
    </source>
</evidence>
<feature type="region of interest" description="Disordered" evidence="7">
    <location>
        <begin position="451"/>
        <end position="475"/>
    </location>
</feature>
<comment type="subcellular location">
    <subcellularLocation>
        <location evidence="1">Cytoplasm</location>
        <location evidence="1">Cytosol</location>
    </subcellularLocation>
</comment>
<dbReference type="AlphaFoldDB" id="A0AA39C781"/>
<reference evidence="9" key="2">
    <citation type="submission" date="2023-03" db="EMBL/GenBank/DDBJ databases">
        <authorList>
            <person name="Inwood S.N."/>
            <person name="Skelly J.G."/>
            <person name="Guhlin J."/>
            <person name="Harrop T.W.R."/>
            <person name="Goldson S.G."/>
            <person name="Dearden P.K."/>
        </authorList>
    </citation>
    <scope>NUCLEOTIDE SEQUENCE</scope>
    <source>
        <strain evidence="9">Irish</strain>
        <tissue evidence="9">Whole body</tissue>
    </source>
</reference>
<comment type="caution">
    <text evidence="9">The sequence shown here is derived from an EMBL/GenBank/DDBJ whole genome shotgun (WGS) entry which is preliminary data.</text>
</comment>
<dbReference type="GO" id="GO:0005851">
    <property type="term" value="C:eukaryotic translation initiation factor 2B complex"/>
    <property type="evidence" value="ECO:0007669"/>
    <property type="project" value="TreeGrafter"/>
</dbReference>
<evidence type="ECO:0000256" key="3">
    <source>
        <dbReference type="ARBA" id="ARBA00022490"/>
    </source>
</evidence>
<dbReference type="Gene3D" id="2.160.10.10">
    <property type="entry name" value="Hexapeptide repeat proteins"/>
    <property type="match status" value="1"/>
</dbReference>
<dbReference type="SUPFAM" id="SSF53448">
    <property type="entry name" value="Nucleotide-diphospho-sugar transferases"/>
    <property type="match status" value="1"/>
</dbReference>
<feature type="domain" description="W2" evidence="8">
    <location>
        <begin position="475"/>
        <end position="659"/>
    </location>
</feature>
<dbReference type="InterPro" id="IPR003307">
    <property type="entry name" value="W2_domain"/>
</dbReference>
<evidence type="ECO:0000256" key="1">
    <source>
        <dbReference type="ARBA" id="ARBA00004514"/>
    </source>
</evidence>
<keyword evidence="10" id="KW-1185">Reference proteome</keyword>
<dbReference type="SUPFAM" id="SSF48371">
    <property type="entry name" value="ARM repeat"/>
    <property type="match status" value="1"/>
</dbReference>
<dbReference type="FunFam" id="1.25.40.180:FF:000022">
    <property type="entry name" value="Translation initiation factor eIF-2B epsilon subunit"/>
    <property type="match status" value="1"/>
</dbReference>
<dbReference type="CDD" id="cd03356">
    <property type="entry name" value="LbH_G1P_AT_C_like"/>
    <property type="match status" value="1"/>
</dbReference>
<name>A0AA39C781_9HYME</name>
<dbReference type="Gene3D" id="3.90.550.10">
    <property type="entry name" value="Spore Coat Polysaccharide Biosynthesis Protein SpsA, Chain A"/>
    <property type="match status" value="1"/>
</dbReference>
<evidence type="ECO:0000313" key="10">
    <source>
        <dbReference type="Proteomes" id="UP001168990"/>
    </source>
</evidence>
<reference evidence="9" key="1">
    <citation type="journal article" date="2023" name="bioRxiv">
        <title>Scaffold-level genome assemblies of two parasitoid biocontrol wasps reveal the parthenogenesis mechanism and an associated novel virus.</title>
        <authorList>
            <person name="Inwood S."/>
            <person name="Skelly J."/>
            <person name="Guhlin J."/>
            <person name="Harrop T."/>
            <person name="Goldson S."/>
            <person name="Dearden P."/>
        </authorList>
    </citation>
    <scope>NUCLEOTIDE SEQUENCE</scope>
    <source>
        <strain evidence="9">Irish</strain>
        <tissue evidence="9">Whole body</tissue>
    </source>
</reference>
<evidence type="ECO:0000256" key="5">
    <source>
        <dbReference type="ARBA" id="ARBA00044345"/>
    </source>
</evidence>
<dbReference type="Proteomes" id="UP001168990">
    <property type="component" value="Unassembled WGS sequence"/>
</dbReference>
<dbReference type="CDD" id="cd11558">
    <property type="entry name" value="W2_eIF2B_epsilon"/>
    <property type="match status" value="1"/>
</dbReference>
<keyword evidence="3" id="KW-0963">Cytoplasm</keyword>
<accession>A0AA39C781</accession>
<comment type="similarity">
    <text evidence="2">Belongs to the eIF-2B gamma/epsilon subunits family.</text>
</comment>
<dbReference type="PROSITE" id="PS51363">
    <property type="entry name" value="W2"/>
    <property type="match status" value="1"/>
</dbReference>
<dbReference type="PANTHER" id="PTHR45887">
    <property type="entry name" value="TRANSLATION INITIATION FACTOR EIF-2B SUBUNIT EPSILON"/>
    <property type="match status" value="1"/>
</dbReference>
<dbReference type="EMBL" id="JAQQBS010001424">
    <property type="protein sequence ID" value="KAK0159171.1"/>
    <property type="molecule type" value="Genomic_DNA"/>
</dbReference>
<dbReference type="GO" id="GO:0005829">
    <property type="term" value="C:cytosol"/>
    <property type="evidence" value="ECO:0007669"/>
    <property type="project" value="UniProtKB-SubCell"/>
</dbReference>
<comment type="subunit">
    <text evidence="6">Component of the translation initiation factor 2B (eIF2B) complex which is a heterodecamer of two sets of five different subunits: alpha, beta, gamma, delta and epsilon. Subunits alpha, beta and delta comprise a regulatory subcomplex and subunits epsilon and gamma comprise a catalytic subcomplex. Within the complex, the hexameric regulatory complex resides at the center, with the two heterodimeric catalytic subcomplexes bound on opposite sides.</text>
</comment>
<dbReference type="Pfam" id="PF02020">
    <property type="entry name" value="W2"/>
    <property type="match status" value="1"/>
</dbReference>
<dbReference type="GO" id="GO:0031369">
    <property type="term" value="F:translation initiation factor binding"/>
    <property type="evidence" value="ECO:0007669"/>
    <property type="project" value="InterPro"/>
</dbReference>
<dbReference type="InterPro" id="IPR051956">
    <property type="entry name" value="eIF2B_epsilon"/>
</dbReference>
<dbReference type="Pfam" id="PF25084">
    <property type="entry name" value="LbH_EIF2B"/>
    <property type="match status" value="1"/>
</dbReference>
<evidence type="ECO:0000313" key="9">
    <source>
        <dbReference type="EMBL" id="KAK0159171.1"/>
    </source>
</evidence>
<dbReference type="Gene3D" id="1.25.40.180">
    <property type="match status" value="1"/>
</dbReference>
<evidence type="ECO:0000259" key="8">
    <source>
        <dbReference type="PROSITE" id="PS51363"/>
    </source>
</evidence>
<proteinExistence type="inferred from homology"/>
<protein>
    <recommendedName>
        <fullName evidence="4">Translation initiation factor eIF2B subunit epsilon</fullName>
    </recommendedName>
    <alternativeName>
        <fullName evidence="5">eIF2B GDP-GTP exchange factor subunit epsilon</fullName>
    </alternativeName>
</protein>
<dbReference type="SMART" id="SM00515">
    <property type="entry name" value="eIF5C"/>
    <property type="match status" value="1"/>
</dbReference>